<accession>A0A975ASC1</accession>
<name>A0A975ASC1_9GAMM</name>
<organism evidence="1 2">
    <name type="scientific">Agrilutibacter solisilvae</name>
    <dbReference type="NCBI Taxonomy" id="2763317"/>
    <lineage>
        <taxon>Bacteria</taxon>
        <taxon>Pseudomonadati</taxon>
        <taxon>Pseudomonadota</taxon>
        <taxon>Gammaproteobacteria</taxon>
        <taxon>Lysobacterales</taxon>
        <taxon>Lysobacteraceae</taxon>
        <taxon>Agrilutibacter</taxon>
    </lineage>
</organism>
<dbReference type="Proteomes" id="UP000639274">
    <property type="component" value="Chromosome"/>
</dbReference>
<proteinExistence type="predicted"/>
<dbReference type="InterPro" id="IPR021070">
    <property type="entry name" value="Killing_trait_RebB"/>
</dbReference>
<protein>
    <submittedName>
        <fullName evidence="1">RebB family R body protein</fullName>
    </submittedName>
</protein>
<evidence type="ECO:0000313" key="1">
    <source>
        <dbReference type="EMBL" id="QSX77904.1"/>
    </source>
</evidence>
<gene>
    <name evidence="1" type="ORF">I8J32_014430</name>
</gene>
<dbReference type="AlphaFoldDB" id="A0A975ASC1"/>
<dbReference type="EMBL" id="CP071518">
    <property type="protein sequence ID" value="QSX77904.1"/>
    <property type="molecule type" value="Genomic_DNA"/>
</dbReference>
<sequence>MAFPTSVNSQITDAVTQSNVKVLGEAPAMAMGSLYQTLAQAAGIAAQNATANQQAANQVAQAVVTRCVESILAPATR</sequence>
<reference evidence="1 2" key="1">
    <citation type="submission" date="2021-03" db="EMBL/GenBank/DDBJ databases">
        <title>Lysobacter sp. nov. isolated from soil of gangwondo yeongwol, south Korea.</title>
        <authorList>
            <person name="Kim K.R."/>
            <person name="Kim K.H."/>
            <person name="Jeon C.O."/>
        </authorList>
    </citation>
    <scope>NUCLEOTIDE SEQUENCE [LARGE SCALE GENOMIC DNA]</scope>
    <source>
        <strain evidence="1 2">R19</strain>
    </source>
</reference>
<dbReference type="KEGG" id="lsf:I8J32_014430"/>
<dbReference type="Pfam" id="PF11747">
    <property type="entry name" value="RebB"/>
    <property type="match status" value="1"/>
</dbReference>
<keyword evidence="2" id="KW-1185">Reference proteome</keyword>
<evidence type="ECO:0000313" key="2">
    <source>
        <dbReference type="Proteomes" id="UP000639274"/>
    </source>
</evidence>